<feature type="domain" description="Amidohydrolase-related" evidence="1">
    <location>
        <begin position="229"/>
        <end position="397"/>
    </location>
</feature>
<evidence type="ECO:0000259" key="1">
    <source>
        <dbReference type="Pfam" id="PF04909"/>
    </source>
</evidence>
<dbReference type="PANTHER" id="PTHR43383:SF2">
    <property type="entry name" value="AMIDOHYDROLASE 2 FAMILY PROTEIN"/>
    <property type="match status" value="1"/>
</dbReference>
<name>A0ABT1RVC2_9FIRM</name>
<gene>
    <name evidence="2" type="ORF">NE695_01530</name>
</gene>
<dbReference type="Gene3D" id="3.20.20.140">
    <property type="entry name" value="Metal-dependent hydrolases"/>
    <property type="match status" value="1"/>
</dbReference>
<dbReference type="PANTHER" id="PTHR43383">
    <property type="entry name" value="NODULIN 6"/>
    <property type="match status" value="1"/>
</dbReference>
<evidence type="ECO:0000313" key="3">
    <source>
        <dbReference type="Proteomes" id="UP001524473"/>
    </source>
</evidence>
<dbReference type="SUPFAM" id="SSF51556">
    <property type="entry name" value="Metallo-dependent hydrolases"/>
    <property type="match status" value="1"/>
</dbReference>
<dbReference type="GeneID" id="90532910"/>
<dbReference type="RefSeq" id="WP_066865360.1">
    <property type="nucleotide sequence ID" value="NZ_CABKVV010000014.1"/>
</dbReference>
<dbReference type="Pfam" id="PF04909">
    <property type="entry name" value="Amidohydro_2"/>
    <property type="match status" value="1"/>
</dbReference>
<accession>A0ABT1RVC2</accession>
<keyword evidence="3" id="KW-1185">Reference proteome</keyword>
<organism evidence="2 3">
    <name type="scientific">Neglectibacter timonensis</name>
    <dbReference type="NCBI Taxonomy" id="1776382"/>
    <lineage>
        <taxon>Bacteria</taxon>
        <taxon>Bacillati</taxon>
        <taxon>Bacillota</taxon>
        <taxon>Clostridia</taxon>
        <taxon>Eubacteriales</taxon>
        <taxon>Oscillospiraceae</taxon>
        <taxon>Neglectibacter</taxon>
    </lineage>
</organism>
<dbReference type="EMBL" id="JANFZH010000002">
    <property type="protein sequence ID" value="MCQ4838591.1"/>
    <property type="molecule type" value="Genomic_DNA"/>
</dbReference>
<dbReference type="InterPro" id="IPR032466">
    <property type="entry name" value="Metal_Hydrolase"/>
</dbReference>
<protein>
    <submittedName>
        <fullName evidence="2">Amidohydrolase</fullName>
    </submittedName>
</protein>
<dbReference type="InterPro" id="IPR006680">
    <property type="entry name" value="Amidohydro-rel"/>
</dbReference>
<proteinExistence type="predicted"/>
<reference evidence="2 3" key="1">
    <citation type="submission" date="2022-06" db="EMBL/GenBank/DDBJ databases">
        <title>Isolation of gut microbiota from human fecal samples.</title>
        <authorList>
            <person name="Pamer E.G."/>
            <person name="Barat B."/>
            <person name="Waligurski E."/>
            <person name="Medina S."/>
            <person name="Paddock L."/>
            <person name="Mostad J."/>
        </authorList>
    </citation>
    <scope>NUCLEOTIDE SEQUENCE [LARGE SCALE GENOMIC DNA]</scope>
    <source>
        <strain evidence="2 3">DFI.9.73</strain>
    </source>
</reference>
<dbReference type="Proteomes" id="UP001524473">
    <property type="component" value="Unassembled WGS sequence"/>
</dbReference>
<sequence>MKKEETFQILEEYLKGIPVYNTHSHHLPAEQLTDVGLDYLLAHSYLNEEWEDCGVPGKEDFYRRFRDRSFYLWISRALTEIYGIPDPLSPENWEKTDQAVRAAYQDPSHHTRILEQNCGYQHVIVDAYWNPGEKRTDSPVFERTYRINQFLYGYNLTAADHNGNNPYQNYGWKFFGDFDRYVEQVQRKMEEAAESGCVAFKCASAYDRGLDFEAASKEDAQKAFASADPTEQDIFHFQNYIFQEICRICAGLDIPLQVHTGLGKMQKSNCRYLTEAIRRNPHTKFVLFHGSYPWLDDLCGLAFSFRNVYVDLCWLPIISTAAAERLLSEVLDICGADRISWGCDTWMSEDSLGALLAVRKVLAEVLSQRIETGLLSLERAKELCERILTVNAERLYHKNKE</sequence>
<evidence type="ECO:0000313" key="2">
    <source>
        <dbReference type="EMBL" id="MCQ4838591.1"/>
    </source>
</evidence>
<comment type="caution">
    <text evidence="2">The sequence shown here is derived from an EMBL/GenBank/DDBJ whole genome shotgun (WGS) entry which is preliminary data.</text>
</comment>